<comment type="similarity">
    <text evidence="1 4">Belongs to the glycosyl hydrolase 32 family.</text>
</comment>
<organism evidence="6 7">
    <name type="scientific">Vibrio maritimus</name>
    <dbReference type="NCBI Taxonomy" id="990268"/>
    <lineage>
        <taxon>Bacteria</taxon>
        <taxon>Pseudomonadati</taxon>
        <taxon>Pseudomonadota</taxon>
        <taxon>Gammaproteobacteria</taxon>
        <taxon>Vibrionales</taxon>
        <taxon>Vibrionaceae</taxon>
        <taxon>Vibrio</taxon>
    </lineage>
</organism>
<accession>A0A090TXK7</accession>
<dbReference type="InterPro" id="IPR006232">
    <property type="entry name" value="Suc6P_hydrolase"/>
</dbReference>
<dbReference type="GO" id="GO:0005737">
    <property type="term" value="C:cytoplasm"/>
    <property type="evidence" value="ECO:0007669"/>
    <property type="project" value="UniProtKB-SubCell"/>
</dbReference>
<dbReference type="AlphaFoldDB" id="A0A090TXK7"/>
<dbReference type="CDD" id="cd18623">
    <property type="entry name" value="GH32_ScrB-like"/>
    <property type="match status" value="1"/>
</dbReference>
<reference evidence="6 7" key="1">
    <citation type="submission" date="2014-09" db="EMBL/GenBank/DDBJ databases">
        <title>Vibrio maritimus JCM 19240. (C210) whole genome shotgun sequence.</title>
        <authorList>
            <person name="Sawabe T."/>
            <person name="Meirelles P."/>
            <person name="Nakanishi M."/>
            <person name="Sayaka M."/>
            <person name="Hattori M."/>
            <person name="Ohkuma M."/>
        </authorList>
    </citation>
    <scope>NUCLEOTIDE SEQUENCE [LARGE SCALE GENOMIC DNA]</scope>
    <source>
        <strain evidence="6 7">JCM 19240</strain>
    </source>
</reference>
<comment type="subcellular location">
    <subcellularLocation>
        <location evidence="4">Cytoplasm</location>
    </subcellularLocation>
</comment>
<dbReference type="EMBL" id="BBMT01000007">
    <property type="protein sequence ID" value="GAL35602.1"/>
    <property type="molecule type" value="Genomic_DNA"/>
</dbReference>
<dbReference type="SMART" id="SM00640">
    <property type="entry name" value="Glyco_32"/>
    <property type="match status" value="1"/>
</dbReference>
<evidence type="ECO:0000256" key="3">
    <source>
        <dbReference type="ARBA" id="ARBA00023295"/>
    </source>
</evidence>
<dbReference type="UniPathway" id="UPA00238"/>
<gene>
    <name evidence="6" type="ORF">JCM19240_449</name>
</gene>
<keyword evidence="7" id="KW-1185">Reference proteome</keyword>
<proteinExistence type="inferred from homology"/>
<keyword evidence="3 4" id="KW-0326">Glycosidase</keyword>
<comment type="caution">
    <text evidence="6">The sequence shown here is derived from an EMBL/GenBank/DDBJ whole genome shotgun (WGS) entry which is preliminary data.</text>
</comment>
<dbReference type="PANTHER" id="PTHR43101">
    <property type="entry name" value="BETA-FRUCTOSIDASE"/>
    <property type="match status" value="1"/>
</dbReference>
<dbReference type="GO" id="GO:0004564">
    <property type="term" value="F:beta-fructofuranosidase activity"/>
    <property type="evidence" value="ECO:0007669"/>
    <property type="project" value="UniProtKB-EC"/>
</dbReference>
<dbReference type="SUPFAM" id="SSF75005">
    <property type="entry name" value="Arabinanase/levansucrase/invertase"/>
    <property type="match status" value="1"/>
</dbReference>
<dbReference type="Proteomes" id="UP000029224">
    <property type="component" value="Unassembled WGS sequence"/>
</dbReference>
<keyword evidence="4" id="KW-0119">Carbohydrate metabolism</keyword>
<evidence type="ECO:0000313" key="6">
    <source>
        <dbReference type="EMBL" id="GAL35602.1"/>
    </source>
</evidence>
<keyword evidence="4" id="KW-0963">Cytoplasm</keyword>
<sequence length="325" mass="37925">MNWTLEQRYQRIEDMPEGYFDELNTQRKQDSFYPSFHIAPPYGLLNDPNGLSYFNGEHHIFYQWFPIGPTHGLKHWYHVSTKDFVHFTDHGVALYPDQDYDSHGVYSGGGLVDNEQLLLFFTGNKRDDNWVRDPTQCYAVMSKNGEIEKKGVVVRNSDYTEHFRDPKVWKQGDTYYMVVAAQSQALFGSMILYRSTNLNEWEHLGPIKTRYDEFGFMWECPDFFELDGKAIMLFSPQGVSSENPYDYKNIFSVSYILGDKLNTNTVELENHQDVVAPDYGFDFYAPQTYLDEKGRRILIAWIGLPEIDTPSTKYQWLACSLSQES</sequence>
<evidence type="ECO:0000313" key="7">
    <source>
        <dbReference type="Proteomes" id="UP000029224"/>
    </source>
</evidence>
<dbReference type="PANTHER" id="PTHR43101:SF1">
    <property type="entry name" value="BETA-FRUCTOSIDASE"/>
    <property type="match status" value="1"/>
</dbReference>
<dbReference type="InterPro" id="IPR051214">
    <property type="entry name" value="GH32_Enzymes"/>
</dbReference>
<dbReference type="InterPro" id="IPR023296">
    <property type="entry name" value="Glyco_hydro_beta-prop_sf"/>
</dbReference>
<evidence type="ECO:0000259" key="5">
    <source>
        <dbReference type="Pfam" id="PF00251"/>
    </source>
</evidence>
<dbReference type="Pfam" id="PF00251">
    <property type="entry name" value="Glyco_hydro_32N"/>
    <property type="match status" value="1"/>
</dbReference>
<dbReference type="EC" id="3.2.1.26" evidence="4"/>
<dbReference type="InterPro" id="IPR013148">
    <property type="entry name" value="Glyco_hydro_32_N"/>
</dbReference>
<comment type="pathway">
    <text evidence="4">Glycan biosynthesis; sucrose metabolism.</text>
</comment>
<evidence type="ECO:0000256" key="1">
    <source>
        <dbReference type="ARBA" id="ARBA00009902"/>
    </source>
</evidence>
<dbReference type="GO" id="GO:0005985">
    <property type="term" value="P:sucrose metabolic process"/>
    <property type="evidence" value="ECO:0007669"/>
    <property type="project" value="UniProtKB-UniPathway"/>
</dbReference>
<dbReference type="NCBIfam" id="TIGR01322">
    <property type="entry name" value="scrB_fam"/>
    <property type="match status" value="1"/>
</dbReference>
<dbReference type="PROSITE" id="PS00609">
    <property type="entry name" value="GLYCOSYL_HYDROL_F32"/>
    <property type="match status" value="1"/>
</dbReference>
<comment type="catalytic activity">
    <reaction evidence="4">
        <text>Hydrolysis of terminal non-reducing beta-D-fructofuranoside residues in beta-D-fructofuranosides.</text>
        <dbReference type="EC" id="3.2.1.26"/>
    </reaction>
</comment>
<reference evidence="6 7" key="2">
    <citation type="submission" date="2014-09" db="EMBL/GenBank/DDBJ databases">
        <authorList>
            <consortium name="NBRP consortium"/>
            <person name="Sawabe T."/>
            <person name="Meirelles P."/>
            <person name="Nakanishi M."/>
            <person name="Sayaka M."/>
            <person name="Hattori M."/>
            <person name="Ohkuma M."/>
        </authorList>
    </citation>
    <scope>NUCLEOTIDE SEQUENCE [LARGE SCALE GENOMIC DNA]</scope>
    <source>
        <strain evidence="6 7">JCM 19240</strain>
    </source>
</reference>
<dbReference type="InterPro" id="IPR018053">
    <property type="entry name" value="Glyco_hydro_32_AS"/>
</dbReference>
<protein>
    <recommendedName>
        <fullName evidence="4">Sucrose-6-phosphate hydrolase</fullName>
        <ecNumber evidence="4">3.2.1.26</ecNumber>
    </recommendedName>
    <alternativeName>
        <fullName evidence="4">Invertase</fullName>
    </alternativeName>
</protein>
<name>A0A090TXK7_9VIBR</name>
<dbReference type="Gene3D" id="2.115.10.20">
    <property type="entry name" value="Glycosyl hydrolase domain, family 43"/>
    <property type="match status" value="1"/>
</dbReference>
<dbReference type="InterPro" id="IPR001362">
    <property type="entry name" value="Glyco_hydro_32"/>
</dbReference>
<keyword evidence="2 4" id="KW-0378">Hydrolase</keyword>
<evidence type="ECO:0000256" key="2">
    <source>
        <dbReference type="ARBA" id="ARBA00022801"/>
    </source>
</evidence>
<evidence type="ECO:0000256" key="4">
    <source>
        <dbReference type="RuleBase" id="RU365015"/>
    </source>
</evidence>
<comment type="function">
    <text evidence="4">Enables the bacterium to metabolize sucrose as a sole carbon source.</text>
</comment>
<feature type="domain" description="Glycosyl hydrolase family 32 N-terminal" evidence="5">
    <location>
        <begin position="37"/>
        <end position="319"/>
    </location>
</feature>